<dbReference type="PANTHER" id="PTHR43335">
    <property type="entry name" value="ABC TRANSPORTER, ATP-BINDING PROTEIN"/>
    <property type="match status" value="1"/>
</dbReference>
<dbReference type="SUPFAM" id="SSF52540">
    <property type="entry name" value="P-loop containing nucleoside triphosphate hydrolases"/>
    <property type="match status" value="1"/>
</dbReference>
<protein>
    <recommendedName>
        <fullName evidence="5">ABC transporter domain-containing protein</fullName>
    </recommendedName>
</protein>
<organism evidence="6 7">
    <name type="scientific">Amycolatopsis minnesotensis</name>
    <dbReference type="NCBI Taxonomy" id="337894"/>
    <lineage>
        <taxon>Bacteria</taxon>
        <taxon>Bacillati</taxon>
        <taxon>Actinomycetota</taxon>
        <taxon>Actinomycetes</taxon>
        <taxon>Pseudonocardiales</taxon>
        <taxon>Pseudonocardiaceae</taxon>
        <taxon>Amycolatopsis</taxon>
    </lineage>
</organism>
<dbReference type="EMBL" id="BAAANN010000010">
    <property type="protein sequence ID" value="GAA1956798.1"/>
    <property type="molecule type" value="Genomic_DNA"/>
</dbReference>
<dbReference type="InterPro" id="IPR003439">
    <property type="entry name" value="ABC_transporter-like_ATP-bd"/>
</dbReference>
<dbReference type="SMART" id="SM00382">
    <property type="entry name" value="AAA"/>
    <property type="match status" value="1"/>
</dbReference>
<dbReference type="Pfam" id="PF00005">
    <property type="entry name" value="ABC_tran"/>
    <property type="match status" value="1"/>
</dbReference>
<evidence type="ECO:0000256" key="3">
    <source>
        <dbReference type="ARBA" id="ARBA00022741"/>
    </source>
</evidence>
<evidence type="ECO:0000313" key="6">
    <source>
        <dbReference type="EMBL" id="GAA1956798.1"/>
    </source>
</evidence>
<dbReference type="PANTHER" id="PTHR43335:SF4">
    <property type="entry name" value="ABC TRANSPORTER, ATP-BINDING PROTEIN"/>
    <property type="match status" value="1"/>
</dbReference>
<keyword evidence="2" id="KW-0813">Transport</keyword>
<reference evidence="6 7" key="1">
    <citation type="journal article" date="2019" name="Int. J. Syst. Evol. Microbiol.">
        <title>The Global Catalogue of Microorganisms (GCM) 10K type strain sequencing project: providing services to taxonomists for standard genome sequencing and annotation.</title>
        <authorList>
            <consortium name="The Broad Institute Genomics Platform"/>
            <consortium name="The Broad Institute Genome Sequencing Center for Infectious Disease"/>
            <person name="Wu L."/>
            <person name="Ma J."/>
        </authorList>
    </citation>
    <scope>NUCLEOTIDE SEQUENCE [LARGE SCALE GENOMIC DNA]</scope>
    <source>
        <strain evidence="6 7">JCM 14545</strain>
    </source>
</reference>
<evidence type="ECO:0000256" key="1">
    <source>
        <dbReference type="ARBA" id="ARBA00005417"/>
    </source>
</evidence>
<name>A0ABN2QQV9_9PSEU</name>
<comment type="caution">
    <text evidence="6">The sequence shown here is derived from an EMBL/GenBank/DDBJ whole genome shotgun (WGS) entry which is preliminary data.</text>
</comment>
<dbReference type="PROSITE" id="PS00211">
    <property type="entry name" value="ABC_TRANSPORTER_1"/>
    <property type="match status" value="1"/>
</dbReference>
<comment type="similarity">
    <text evidence="1">Belongs to the ABC transporter superfamily.</text>
</comment>
<gene>
    <name evidence="6" type="ORF">GCM10009754_28480</name>
</gene>
<sequence>MIEVAQLTKRYGDVRAVDSVSFTVEPGVVTGFLGPNGAGKSTTIRIMLGLERPSGGSVLIDGRPYRTLREPLRHVGALLDPSWVNRKQSGRAHLRWLAASNGIPDSRVDEVLDLVGLTSAASRRTGGYSLGMLQRLGVANALLGDPRYLLLDEPSNGLDPEGIAWIRDLLTVLARDGKGVLVSSHLLSEVSRWRTTSW</sequence>
<dbReference type="PROSITE" id="PS50893">
    <property type="entry name" value="ABC_TRANSPORTER_2"/>
    <property type="match status" value="1"/>
</dbReference>
<keyword evidence="4" id="KW-0067">ATP-binding</keyword>
<feature type="domain" description="ABC transporter" evidence="5">
    <location>
        <begin position="2"/>
        <end position="198"/>
    </location>
</feature>
<evidence type="ECO:0000313" key="7">
    <source>
        <dbReference type="Proteomes" id="UP001501116"/>
    </source>
</evidence>
<dbReference type="InterPro" id="IPR017871">
    <property type="entry name" value="ABC_transporter-like_CS"/>
</dbReference>
<dbReference type="Proteomes" id="UP001501116">
    <property type="component" value="Unassembled WGS sequence"/>
</dbReference>
<keyword evidence="7" id="KW-1185">Reference proteome</keyword>
<accession>A0ABN2QQV9</accession>
<dbReference type="InterPro" id="IPR027417">
    <property type="entry name" value="P-loop_NTPase"/>
</dbReference>
<proteinExistence type="inferred from homology"/>
<evidence type="ECO:0000259" key="5">
    <source>
        <dbReference type="PROSITE" id="PS50893"/>
    </source>
</evidence>
<keyword evidence="3" id="KW-0547">Nucleotide-binding</keyword>
<dbReference type="InterPro" id="IPR003593">
    <property type="entry name" value="AAA+_ATPase"/>
</dbReference>
<dbReference type="Gene3D" id="3.40.50.300">
    <property type="entry name" value="P-loop containing nucleotide triphosphate hydrolases"/>
    <property type="match status" value="1"/>
</dbReference>
<evidence type="ECO:0000256" key="4">
    <source>
        <dbReference type="ARBA" id="ARBA00022840"/>
    </source>
</evidence>
<evidence type="ECO:0000256" key="2">
    <source>
        <dbReference type="ARBA" id="ARBA00022448"/>
    </source>
</evidence>
<dbReference type="RefSeq" id="WP_344417733.1">
    <property type="nucleotide sequence ID" value="NZ_BAAANN010000010.1"/>
</dbReference>